<dbReference type="EMBL" id="KD037865">
    <property type="protein sequence ID" value="EMS65932.1"/>
    <property type="molecule type" value="Genomic_DNA"/>
</dbReference>
<sequence>MEVDAVHEMEEIPCFARKDFLKKIGIAKSAFTQVTTPLQTKEGFTFFVNVINEQDTTYFTGRYRKQFLELYRLWVSIDTTFGTTKTWEDIGHANKFIKHIQNPDDTFVLFLHTFMKTNIKKKLPRLPKSAMPSITNEAGFIKIILDPTIEFTLTLIFLE</sequence>
<name>M8A0V4_TRIUA</name>
<evidence type="ECO:0000313" key="1">
    <source>
        <dbReference type="EMBL" id="EMS65932.1"/>
    </source>
</evidence>
<protein>
    <submittedName>
        <fullName evidence="1">Uncharacterized protein</fullName>
    </submittedName>
</protein>
<accession>M8A0V4</accession>
<reference evidence="1" key="1">
    <citation type="journal article" date="2013" name="Nature">
        <title>Draft genome of the wheat A-genome progenitor Triticum urartu.</title>
        <authorList>
            <person name="Ling H.Q."/>
            <person name="Zhao S."/>
            <person name="Liu D."/>
            <person name="Wang J."/>
            <person name="Sun H."/>
            <person name="Zhang C."/>
            <person name="Fan H."/>
            <person name="Li D."/>
            <person name="Dong L."/>
            <person name="Tao Y."/>
            <person name="Gao C."/>
            <person name="Wu H."/>
            <person name="Li Y."/>
            <person name="Cui Y."/>
            <person name="Guo X."/>
            <person name="Zheng S."/>
            <person name="Wang B."/>
            <person name="Yu K."/>
            <person name="Liang Q."/>
            <person name="Yang W."/>
            <person name="Lou X."/>
            <person name="Chen J."/>
            <person name="Feng M."/>
            <person name="Jian J."/>
            <person name="Zhang X."/>
            <person name="Luo G."/>
            <person name="Jiang Y."/>
            <person name="Liu J."/>
            <person name="Wang Z."/>
            <person name="Sha Y."/>
            <person name="Zhang B."/>
            <person name="Wu H."/>
            <person name="Tang D."/>
            <person name="Shen Q."/>
            <person name="Xue P."/>
            <person name="Zou S."/>
            <person name="Wang X."/>
            <person name="Liu X."/>
            <person name="Wang F."/>
            <person name="Yang Y."/>
            <person name="An X."/>
            <person name="Dong Z."/>
            <person name="Zhang K."/>
            <person name="Zhang X."/>
            <person name="Luo M.C."/>
            <person name="Dvorak J."/>
            <person name="Tong Y."/>
            <person name="Wang J."/>
            <person name="Yang H."/>
            <person name="Li Z."/>
            <person name="Wang D."/>
            <person name="Zhang A."/>
            <person name="Wang J."/>
        </authorList>
    </citation>
    <scope>NUCLEOTIDE SEQUENCE</scope>
</reference>
<proteinExistence type="predicted"/>
<organism evidence="1">
    <name type="scientific">Triticum urartu</name>
    <name type="common">Red wild einkorn</name>
    <name type="synonym">Crithodium urartu</name>
    <dbReference type="NCBI Taxonomy" id="4572"/>
    <lineage>
        <taxon>Eukaryota</taxon>
        <taxon>Viridiplantae</taxon>
        <taxon>Streptophyta</taxon>
        <taxon>Embryophyta</taxon>
        <taxon>Tracheophyta</taxon>
        <taxon>Spermatophyta</taxon>
        <taxon>Magnoliopsida</taxon>
        <taxon>Liliopsida</taxon>
        <taxon>Poales</taxon>
        <taxon>Poaceae</taxon>
        <taxon>BOP clade</taxon>
        <taxon>Pooideae</taxon>
        <taxon>Triticodae</taxon>
        <taxon>Triticeae</taxon>
        <taxon>Triticinae</taxon>
        <taxon>Triticum</taxon>
    </lineage>
</organism>
<gene>
    <name evidence="1" type="ORF">TRIUR3_04712</name>
</gene>
<dbReference type="AlphaFoldDB" id="M8A0V4"/>